<evidence type="ECO:0000256" key="1">
    <source>
        <dbReference type="SAM" id="MobiDB-lite"/>
    </source>
</evidence>
<sequence>MLVRHVGGNPRDAYDGVVRTEAVGANSAAAPDRTPPAARKSVELDTEQDLRLLLDFLNTCDVETGTELMDDPAGWQQWCAERGLSSAPDTEAAREIRDTMRASVVCGSGSPRNTPPADRTEATGTSASPAWPIRVVLHGGVPVLTGTDAVGSVLAAATRLVTTGHWDRIKICPAENCLWAFYDRSRNRSRTWCSMRVCGNREKARSWRERRTAG</sequence>
<dbReference type="Gene3D" id="1.10.3300.10">
    <property type="entry name" value="Jann2411-like domain"/>
    <property type="match status" value="1"/>
</dbReference>
<proteinExistence type="predicted"/>
<dbReference type="InterPro" id="IPR010852">
    <property type="entry name" value="ABATE"/>
</dbReference>
<dbReference type="Pfam" id="PF07336">
    <property type="entry name" value="ABATE"/>
    <property type="match status" value="1"/>
</dbReference>
<dbReference type="EMBL" id="QPJC01000001">
    <property type="protein sequence ID" value="RCW46930.1"/>
    <property type="molecule type" value="Genomic_DNA"/>
</dbReference>
<protein>
    <submittedName>
        <fullName evidence="3">Putative stress-induced transcription regulator</fullName>
    </submittedName>
</protein>
<dbReference type="OrthoDB" id="123307at2"/>
<name>A0A368W4E7_9ACTN</name>
<dbReference type="SUPFAM" id="SSF160904">
    <property type="entry name" value="Jann2411-like"/>
    <property type="match status" value="1"/>
</dbReference>
<keyword evidence="4" id="KW-1185">Reference proteome</keyword>
<reference evidence="3 4" key="1">
    <citation type="submission" date="2018-07" db="EMBL/GenBank/DDBJ databases">
        <title>Genomic Encyclopedia of Type Strains, Phase III (KMG-III): the genomes of soil and plant-associated and newly described type strains.</title>
        <authorList>
            <person name="Whitman W."/>
        </authorList>
    </citation>
    <scope>NUCLEOTIDE SEQUENCE [LARGE SCALE GENOMIC DNA]</scope>
    <source>
        <strain evidence="3 4">CECT 8575</strain>
    </source>
</reference>
<feature type="domain" description="Zinc finger CGNR" evidence="2">
    <location>
        <begin position="168"/>
        <end position="211"/>
    </location>
</feature>
<gene>
    <name evidence="3" type="ORF">DFQ14_101270</name>
</gene>
<evidence type="ECO:0000313" key="3">
    <source>
        <dbReference type="EMBL" id="RCW46930.1"/>
    </source>
</evidence>
<dbReference type="InterPro" id="IPR021005">
    <property type="entry name" value="Znf_CGNR"/>
</dbReference>
<evidence type="ECO:0000313" key="4">
    <source>
        <dbReference type="Proteomes" id="UP000253495"/>
    </source>
</evidence>
<dbReference type="PANTHER" id="PTHR35525:SF3">
    <property type="entry name" value="BLL6575 PROTEIN"/>
    <property type="match status" value="1"/>
</dbReference>
<comment type="caution">
    <text evidence="3">The sequence shown here is derived from an EMBL/GenBank/DDBJ whole genome shotgun (WGS) entry which is preliminary data.</text>
</comment>
<dbReference type="Pfam" id="PF11706">
    <property type="entry name" value="zf-CGNR"/>
    <property type="match status" value="1"/>
</dbReference>
<dbReference type="PANTHER" id="PTHR35525">
    <property type="entry name" value="BLL6575 PROTEIN"/>
    <property type="match status" value="1"/>
</dbReference>
<evidence type="ECO:0000259" key="2">
    <source>
        <dbReference type="Pfam" id="PF11706"/>
    </source>
</evidence>
<feature type="region of interest" description="Disordered" evidence="1">
    <location>
        <begin position="105"/>
        <end position="126"/>
    </location>
</feature>
<dbReference type="InterPro" id="IPR023286">
    <property type="entry name" value="ABATE_dom_sf"/>
</dbReference>
<organism evidence="3 4">
    <name type="scientific">Halopolyspora algeriensis</name>
    <dbReference type="NCBI Taxonomy" id="1500506"/>
    <lineage>
        <taxon>Bacteria</taxon>
        <taxon>Bacillati</taxon>
        <taxon>Actinomycetota</taxon>
        <taxon>Actinomycetes</taxon>
        <taxon>Actinomycetes incertae sedis</taxon>
        <taxon>Halopolyspora</taxon>
    </lineage>
</organism>
<dbReference type="Proteomes" id="UP000253495">
    <property type="component" value="Unassembled WGS sequence"/>
</dbReference>
<dbReference type="AlphaFoldDB" id="A0A368W4E7"/>
<accession>A0A368W4E7</accession>